<feature type="compositionally biased region" description="Basic and acidic residues" evidence="1">
    <location>
        <begin position="50"/>
        <end position="60"/>
    </location>
</feature>
<name>A0A8J8BEC0_9ACTN</name>
<feature type="region of interest" description="Disordered" evidence="1">
    <location>
        <begin position="1"/>
        <end position="178"/>
    </location>
</feature>
<dbReference type="AlphaFoldDB" id="A0A8J8BEC0"/>
<feature type="compositionally biased region" description="Basic and acidic residues" evidence="1">
    <location>
        <begin position="82"/>
        <end position="99"/>
    </location>
</feature>
<dbReference type="Pfam" id="PF13672">
    <property type="entry name" value="PP2C_2"/>
    <property type="match status" value="1"/>
</dbReference>
<organism evidence="3 4">
    <name type="scientific">Actinocrinis puniceicyclus</name>
    <dbReference type="NCBI Taxonomy" id="977794"/>
    <lineage>
        <taxon>Bacteria</taxon>
        <taxon>Bacillati</taxon>
        <taxon>Actinomycetota</taxon>
        <taxon>Actinomycetes</taxon>
        <taxon>Catenulisporales</taxon>
        <taxon>Actinospicaceae</taxon>
        <taxon>Actinocrinis</taxon>
    </lineage>
</organism>
<dbReference type="Proteomes" id="UP000677913">
    <property type="component" value="Unassembled WGS sequence"/>
</dbReference>
<feature type="compositionally biased region" description="Low complexity" evidence="1">
    <location>
        <begin position="118"/>
        <end position="129"/>
    </location>
</feature>
<sequence length="445" mass="47687">MREPERDPRRQGQPARQQPGRRHARDPQSEIGRPGYGALDARYDAPWYDDAPRNDPRHDVYGPVSDDPYAAPDTYTPGHTYYPDRGRPDQDRSGHDRPGQVHPGQPSAGPGHARPQRAAQQSTDQADGQAQGGQAQGGQQGPEHEHAAQVWPPGWAPIVVDRPTTEFEPKPPGARHLPDTEFDGWSTAHATVRLASVRGYSHRYYGKPRQDHVEACVHAATGTVLFAVADGVSSAEEAEVGARLACGTALAVMTEHLDAGHAPQWREVLRTAADQLLMAAARRYGRAIDPAEAEKLFATTLVAGFATPAPEGLTASMARIGDSGAWLLAEGQYRPALGAKDDPAAAVVSSAVHPLPRVPDPPDQTQLTLVPGQVLLVGTDGFGDALGDGRGQVGRLFAQWLAQPPPARGLAHLLDFSRETFDDDRTLLALWPRTVQGSGAGSGPR</sequence>
<keyword evidence="4" id="KW-1185">Reference proteome</keyword>
<evidence type="ECO:0000259" key="2">
    <source>
        <dbReference type="Pfam" id="PF13672"/>
    </source>
</evidence>
<evidence type="ECO:0000256" key="1">
    <source>
        <dbReference type="SAM" id="MobiDB-lite"/>
    </source>
</evidence>
<dbReference type="SUPFAM" id="SSF81606">
    <property type="entry name" value="PP2C-like"/>
    <property type="match status" value="1"/>
</dbReference>
<feature type="compositionally biased region" description="Basic and acidic residues" evidence="1">
    <location>
        <begin position="1"/>
        <end position="10"/>
    </location>
</feature>
<accession>A0A8J8BEC0</accession>
<evidence type="ECO:0000313" key="4">
    <source>
        <dbReference type="Proteomes" id="UP000677913"/>
    </source>
</evidence>
<dbReference type="EMBL" id="JAGSXH010000080">
    <property type="protein sequence ID" value="MBS2965365.1"/>
    <property type="molecule type" value="Genomic_DNA"/>
</dbReference>
<gene>
    <name evidence="3" type="ORF">KGA66_20105</name>
</gene>
<proteinExistence type="predicted"/>
<evidence type="ECO:0000313" key="3">
    <source>
        <dbReference type="EMBL" id="MBS2965365.1"/>
    </source>
</evidence>
<dbReference type="Gene3D" id="3.60.40.10">
    <property type="entry name" value="PPM-type phosphatase domain"/>
    <property type="match status" value="1"/>
</dbReference>
<dbReference type="RefSeq" id="WP_211469724.1">
    <property type="nucleotide sequence ID" value="NZ_JAGSXH010000080.1"/>
</dbReference>
<feature type="domain" description="PPM-type phosphatase" evidence="2">
    <location>
        <begin position="198"/>
        <end position="401"/>
    </location>
</feature>
<dbReference type="InterPro" id="IPR001932">
    <property type="entry name" value="PPM-type_phosphatase-like_dom"/>
</dbReference>
<comment type="caution">
    <text evidence="3">The sequence shown here is derived from an EMBL/GenBank/DDBJ whole genome shotgun (WGS) entry which is preliminary data.</text>
</comment>
<protein>
    <submittedName>
        <fullName evidence="3">Protein phosphatase 2C domain-containing protein</fullName>
    </submittedName>
</protein>
<dbReference type="InterPro" id="IPR036457">
    <property type="entry name" value="PPM-type-like_dom_sf"/>
</dbReference>
<feature type="compositionally biased region" description="Gly residues" evidence="1">
    <location>
        <begin position="130"/>
        <end position="140"/>
    </location>
</feature>
<reference evidence="3" key="1">
    <citation type="submission" date="2021-04" db="EMBL/GenBank/DDBJ databases">
        <title>Genome based classification of Actinospica acidithermotolerans sp. nov., an actinobacterium isolated from an Indonesian hot spring.</title>
        <authorList>
            <person name="Kusuma A.B."/>
            <person name="Putra K.E."/>
            <person name="Nafisah S."/>
            <person name="Loh J."/>
            <person name="Nouioui I."/>
            <person name="Goodfellow M."/>
        </authorList>
    </citation>
    <scope>NUCLEOTIDE SEQUENCE</scope>
    <source>
        <strain evidence="3">DSM 45618</strain>
    </source>
</reference>